<feature type="region of interest" description="Disordered" evidence="1">
    <location>
        <begin position="137"/>
        <end position="156"/>
    </location>
</feature>
<organism evidence="2 3">
    <name type="scientific">Reticulomyxa filosa</name>
    <dbReference type="NCBI Taxonomy" id="46433"/>
    <lineage>
        <taxon>Eukaryota</taxon>
        <taxon>Sar</taxon>
        <taxon>Rhizaria</taxon>
        <taxon>Retaria</taxon>
        <taxon>Foraminifera</taxon>
        <taxon>Monothalamids</taxon>
        <taxon>Reticulomyxidae</taxon>
        <taxon>Reticulomyxa</taxon>
    </lineage>
</organism>
<name>X6MY60_RETFI</name>
<dbReference type="Proteomes" id="UP000023152">
    <property type="component" value="Unassembled WGS sequence"/>
</dbReference>
<keyword evidence="3" id="KW-1185">Reference proteome</keyword>
<feature type="compositionally biased region" description="Basic and acidic residues" evidence="1">
    <location>
        <begin position="30"/>
        <end position="42"/>
    </location>
</feature>
<protein>
    <submittedName>
        <fullName evidence="2">Uncharacterized protein</fullName>
    </submittedName>
</protein>
<evidence type="ECO:0000313" key="3">
    <source>
        <dbReference type="Proteomes" id="UP000023152"/>
    </source>
</evidence>
<sequence>MGKEEKLKKDRQKLKKMTEQLEQKLVHFREKEDQIKSLESDAKKKKTKSSNSSPKLLCNLISSEKMDTNCLRLSVDAIKSKEATSREMSTIANALFEKTQAKQTEMPTTDKGKITTSQNLNILKLISPMLNQSTANNCGVDDHSSFDTPQEGSTVGENHSLATFETSATANAQKLIPQKEQSRSLSKQSDSKSPEIIAYWQTYLSYPTIHDLFVYLSIYIRMHLLNLSRTYRKNKDSKSTMDLRARMEYILTELRTNEKVVKKKEIIQ</sequence>
<feature type="non-terminal residue" evidence="2">
    <location>
        <position position="268"/>
    </location>
</feature>
<dbReference type="AlphaFoldDB" id="X6MY60"/>
<comment type="caution">
    <text evidence="2">The sequence shown here is derived from an EMBL/GenBank/DDBJ whole genome shotgun (WGS) entry which is preliminary data.</text>
</comment>
<evidence type="ECO:0000256" key="1">
    <source>
        <dbReference type="SAM" id="MobiDB-lite"/>
    </source>
</evidence>
<dbReference type="EMBL" id="ASPP01015637">
    <property type="protein sequence ID" value="ETO18020.1"/>
    <property type="molecule type" value="Genomic_DNA"/>
</dbReference>
<feature type="region of interest" description="Disordered" evidence="1">
    <location>
        <begin position="30"/>
        <end position="54"/>
    </location>
</feature>
<proteinExistence type="predicted"/>
<evidence type="ECO:0000313" key="2">
    <source>
        <dbReference type="EMBL" id="ETO18020.1"/>
    </source>
</evidence>
<gene>
    <name evidence="2" type="ORF">RFI_19276</name>
</gene>
<reference evidence="2 3" key="1">
    <citation type="journal article" date="2013" name="Curr. Biol.">
        <title>The Genome of the Foraminiferan Reticulomyxa filosa.</title>
        <authorList>
            <person name="Glockner G."/>
            <person name="Hulsmann N."/>
            <person name="Schleicher M."/>
            <person name="Noegel A.A."/>
            <person name="Eichinger L."/>
            <person name="Gallinger C."/>
            <person name="Pawlowski J."/>
            <person name="Sierra R."/>
            <person name="Euteneuer U."/>
            <person name="Pillet L."/>
            <person name="Moustafa A."/>
            <person name="Platzer M."/>
            <person name="Groth M."/>
            <person name="Szafranski K."/>
            <person name="Schliwa M."/>
        </authorList>
    </citation>
    <scope>NUCLEOTIDE SEQUENCE [LARGE SCALE GENOMIC DNA]</scope>
</reference>
<feature type="compositionally biased region" description="Polar residues" evidence="1">
    <location>
        <begin position="146"/>
        <end position="156"/>
    </location>
</feature>
<accession>X6MY60</accession>